<dbReference type="Gene3D" id="3.20.20.140">
    <property type="entry name" value="Metal-dependent hydrolases"/>
    <property type="match status" value="1"/>
</dbReference>
<evidence type="ECO:0000313" key="3">
    <source>
        <dbReference type="EMBL" id="EEF66989.1"/>
    </source>
</evidence>
<dbReference type="eggNOG" id="COG2159">
    <property type="taxonomic scope" value="Bacteria"/>
</dbReference>
<dbReference type="Proteomes" id="UP000005950">
    <property type="component" value="Unassembled WGS sequence"/>
</dbReference>
<dbReference type="AlphaFoldDB" id="B9YAK2"/>
<evidence type="ECO:0000259" key="2">
    <source>
        <dbReference type="Pfam" id="PF04909"/>
    </source>
</evidence>
<evidence type="ECO:0000256" key="1">
    <source>
        <dbReference type="ARBA" id="ARBA00023239"/>
    </source>
</evidence>
<reference evidence="3 4" key="1">
    <citation type="submission" date="2008-12" db="EMBL/GenBank/DDBJ databases">
        <authorList>
            <person name="Fulton L."/>
            <person name="Clifton S."/>
            <person name="Fulton B."/>
            <person name="Xu J."/>
            <person name="Minx P."/>
            <person name="Pepin K.H."/>
            <person name="Johnson M."/>
            <person name="Bhonagiri V."/>
            <person name="Nash W.E."/>
            <person name="Mardis E.R."/>
            <person name="Wilson R.K."/>
        </authorList>
    </citation>
    <scope>NUCLEOTIDE SEQUENCE [LARGE SCALE GENOMIC DNA]</scope>
    <source>
        <strain evidence="3 4">DSM 12042</strain>
    </source>
</reference>
<dbReference type="GO" id="GO:0016787">
    <property type="term" value="F:hydrolase activity"/>
    <property type="evidence" value="ECO:0007669"/>
    <property type="project" value="UniProtKB-KW"/>
</dbReference>
<dbReference type="RefSeq" id="WP_006060024.1">
    <property type="nucleotide sequence ID" value="NZ_GG657559.1"/>
</dbReference>
<dbReference type="STRING" id="545696.HOLDEFILI_02859"/>
<dbReference type="InterPro" id="IPR032466">
    <property type="entry name" value="Metal_Hydrolase"/>
</dbReference>
<keyword evidence="3" id="KW-0378">Hydrolase</keyword>
<feature type="domain" description="Amidohydrolase-related" evidence="2">
    <location>
        <begin position="21"/>
        <end position="226"/>
    </location>
</feature>
<dbReference type="HOGENOM" id="CLU_044590_6_2_9"/>
<dbReference type="InterPro" id="IPR006680">
    <property type="entry name" value="Amidohydro-rel"/>
</dbReference>
<dbReference type="GO" id="GO:0016831">
    <property type="term" value="F:carboxy-lyase activity"/>
    <property type="evidence" value="ECO:0007669"/>
    <property type="project" value="InterPro"/>
</dbReference>
<reference evidence="3 4" key="2">
    <citation type="submission" date="2009-02" db="EMBL/GenBank/DDBJ databases">
        <title>Draft genome sequence of Holdemania filiformis DSM 12042.</title>
        <authorList>
            <person name="Sudarsanam P."/>
            <person name="Ley R."/>
            <person name="Guruge J."/>
            <person name="Turnbaugh P.J."/>
            <person name="Mahowald M."/>
            <person name="Liep D."/>
            <person name="Gordon J."/>
        </authorList>
    </citation>
    <scope>NUCLEOTIDE SEQUENCE [LARGE SCALE GENOMIC DNA]</scope>
    <source>
        <strain evidence="3 4">DSM 12042</strain>
    </source>
</reference>
<protein>
    <submittedName>
        <fullName evidence="3">Amidohydrolase family protein</fullName>
    </submittedName>
</protein>
<dbReference type="InterPro" id="IPR032465">
    <property type="entry name" value="ACMSD"/>
</dbReference>
<keyword evidence="1" id="KW-0456">Lyase</keyword>
<accession>B9YAK2</accession>
<feature type="non-terminal residue" evidence="3">
    <location>
        <position position="1"/>
    </location>
</feature>
<dbReference type="SUPFAM" id="SSF51556">
    <property type="entry name" value="Metallo-dependent hydrolases"/>
    <property type="match status" value="1"/>
</dbReference>
<evidence type="ECO:0000313" key="4">
    <source>
        <dbReference type="Proteomes" id="UP000005950"/>
    </source>
</evidence>
<name>B9YAK2_9FIRM</name>
<dbReference type="Pfam" id="PF04909">
    <property type="entry name" value="Amidohydro_2"/>
    <property type="match status" value="1"/>
</dbReference>
<gene>
    <name evidence="3" type="ORF">HOLDEFILI_02859</name>
</gene>
<organism evidence="3 4">
    <name type="scientific">Holdemania filiformis DSM 12042</name>
    <dbReference type="NCBI Taxonomy" id="545696"/>
    <lineage>
        <taxon>Bacteria</taxon>
        <taxon>Bacillati</taxon>
        <taxon>Bacillota</taxon>
        <taxon>Erysipelotrichia</taxon>
        <taxon>Erysipelotrichales</taxon>
        <taxon>Erysipelotrichaceae</taxon>
        <taxon>Holdemania</taxon>
    </lineage>
</organism>
<comment type="caution">
    <text evidence="3">The sequence shown here is derived from an EMBL/GenBank/DDBJ whole genome shotgun (WGS) entry which is preliminary data.</text>
</comment>
<dbReference type="EMBL" id="ACCF01000182">
    <property type="protein sequence ID" value="EEF66989.1"/>
    <property type="molecule type" value="Genomic_DNA"/>
</dbReference>
<dbReference type="PANTHER" id="PTHR21240">
    <property type="entry name" value="2-AMINO-3-CARBOXYLMUCONATE-6-SEMIALDEHYDE DECARBOXYLASE"/>
    <property type="match status" value="1"/>
</dbReference>
<proteinExistence type="predicted"/>
<sequence>AHNHIGDRRGRKGQTAEEIIAKMDASAIDQAVVFSYVPYPNNDYISEAVKKYPDRLIGFAILDHTQEHPEKELERSVLELGLKGLKLDTPTHGFSIDDFAVTGRTLEIADRYHLPVICYCGDNNYVHPYKFVEAAKRYPNANFIMAHAGILFMTSHAIEVCAENSNCYIEISNINACVINDAKNKGVLSQVLFGTDTPFNYFDVMKSCVECALTDEKEKALIYHQNFERIMSQTQIR</sequence>